<dbReference type="SUPFAM" id="SSF53098">
    <property type="entry name" value="Ribonuclease H-like"/>
    <property type="match status" value="1"/>
</dbReference>
<sequence>MKEWYAAKELAGVGSLPKHATNVTRQAKKQNWNSRPLEGVKGGGFEYHLSSLPPETQQALKIQYAKSLKTEISVTDKAEQGKAERYVKEALWQPFDKANAKQKSKAETKYHACVAVENLVREKTPLMEALEVVATAQTVSIGSLKNWYYKVRNFEQSDWLAVLLTRSGKTAKDHLKAEFDLEAWDVFLADYLRPEKPTLAACYERLKRSAQEMGWKIPSKQTVQRKLESDVPYEVQVLKRDGEYALTQLVPSLKRTVADIQAMEWINGDGYQHNVFVRWKNGEIVRPKTWFWQDIRTRKILGYRCDISENTDSIRYALMDVIYKYGIPRHITIDNTRAAANKWMTGGVPNRYRFKVKPDDPKGIIPLLGIQLHWTSVIAGTGHGQAKPIERAFSHGGVGELVDKDPALAGFYAGANVYDKPDNYNGGKDGVDYEVFMQALARGVEIFNTREGRKTEICQGIFSFDQVFARDYAQATVRKASPEQLRMLMLTSEKQRLTKNGEFTLNAGGKLYGRTNSYFAESLRGTHHKEVVVRFDPEKLHETVYVYSLDGVFLAEAQCNEAKAFGDTSAARTQKRLRDRIVKDTKRIVKNMELIEANEVAQFQPEVKEEPKLQLNIIEMAIKDGNVMRKVQTVQVVEEEEEEISEFEQAFMNAVAMKSK</sequence>
<feature type="domain" description="HTH Mu-type" evidence="2">
    <location>
        <begin position="1"/>
        <end position="68"/>
    </location>
</feature>
<dbReference type="Proteomes" id="UP000276010">
    <property type="component" value="Unassembled WGS sequence"/>
</dbReference>
<dbReference type="EMBL" id="RRUC01000015">
    <property type="protein sequence ID" value="RRN04657.1"/>
    <property type="molecule type" value="Genomic_DNA"/>
</dbReference>
<dbReference type="PROSITE" id="PS51702">
    <property type="entry name" value="HTH_MU"/>
    <property type="match status" value="1"/>
</dbReference>
<dbReference type="Pfam" id="PF02316">
    <property type="entry name" value="HTH_Tnp_Mu_1"/>
    <property type="match status" value="1"/>
</dbReference>
<feature type="coiled-coil region" evidence="1">
    <location>
        <begin position="630"/>
        <end position="657"/>
    </location>
</feature>
<dbReference type="AlphaFoldDB" id="A0A426FIH5"/>
<dbReference type="RefSeq" id="WP_125134670.1">
    <property type="nucleotide sequence ID" value="NZ_RRUC01000015.1"/>
</dbReference>
<dbReference type="InterPro" id="IPR036397">
    <property type="entry name" value="RNaseH_sf"/>
</dbReference>
<dbReference type="GO" id="GO:0006313">
    <property type="term" value="P:DNA transposition"/>
    <property type="evidence" value="ECO:0007669"/>
    <property type="project" value="InterPro"/>
</dbReference>
<dbReference type="SUPFAM" id="SSF46689">
    <property type="entry name" value="Homeodomain-like"/>
    <property type="match status" value="2"/>
</dbReference>
<dbReference type="Pfam" id="PF09039">
    <property type="entry name" value="HTH_Tnp_Mu_2"/>
    <property type="match status" value="1"/>
</dbReference>
<dbReference type="InterPro" id="IPR004189">
    <property type="entry name" value="Phage_Mu_transposase"/>
</dbReference>
<dbReference type="InterPro" id="IPR015378">
    <property type="entry name" value="Transposase-like_Mu_C"/>
</dbReference>
<dbReference type="InterPro" id="IPR015126">
    <property type="entry name" value="Mu_I-gamma"/>
</dbReference>
<gene>
    <name evidence="3" type="ORF">EIM44_04240</name>
</gene>
<dbReference type="Pfam" id="PF02914">
    <property type="entry name" value="DDE_2"/>
    <property type="match status" value="1"/>
</dbReference>
<dbReference type="InterPro" id="IPR003314">
    <property type="entry name" value="Mu-type_HTH"/>
</dbReference>
<evidence type="ECO:0000256" key="1">
    <source>
        <dbReference type="SAM" id="Coils"/>
    </source>
</evidence>
<dbReference type="SUPFAM" id="SSF50610">
    <property type="entry name" value="mu transposase, C-terminal domain"/>
    <property type="match status" value="1"/>
</dbReference>
<evidence type="ECO:0000313" key="4">
    <source>
        <dbReference type="Proteomes" id="UP000276010"/>
    </source>
</evidence>
<dbReference type="InterPro" id="IPR036388">
    <property type="entry name" value="WH-like_DNA-bd_sf"/>
</dbReference>
<dbReference type="Pfam" id="PF09299">
    <property type="entry name" value="Mu-transpos_C"/>
    <property type="match status" value="1"/>
</dbReference>
<dbReference type="SUPFAM" id="SSF46955">
    <property type="entry name" value="Putative DNA-binding domain"/>
    <property type="match status" value="1"/>
</dbReference>
<dbReference type="GO" id="GO:0003677">
    <property type="term" value="F:DNA binding"/>
    <property type="evidence" value="ECO:0007669"/>
    <property type="project" value="InterPro"/>
</dbReference>
<dbReference type="Gene3D" id="1.10.10.60">
    <property type="entry name" value="Homeodomain-like"/>
    <property type="match status" value="2"/>
</dbReference>
<evidence type="ECO:0000313" key="3">
    <source>
        <dbReference type="EMBL" id="RRN04657.1"/>
    </source>
</evidence>
<dbReference type="InterPro" id="IPR009057">
    <property type="entry name" value="Homeodomain-like_sf"/>
</dbReference>
<name>A0A426FIH5_BIBTR</name>
<comment type="caution">
    <text evidence="3">The sequence shown here is derived from an EMBL/GenBank/DDBJ whole genome shotgun (WGS) entry which is preliminary data.</text>
</comment>
<keyword evidence="1" id="KW-0175">Coiled coil</keyword>
<evidence type="ECO:0000259" key="2">
    <source>
        <dbReference type="PROSITE" id="PS51702"/>
    </source>
</evidence>
<dbReference type="Gene3D" id="6.10.250.2550">
    <property type="match status" value="1"/>
</dbReference>
<dbReference type="Gene3D" id="3.30.420.10">
    <property type="entry name" value="Ribonuclease H-like superfamily/Ribonuclease H"/>
    <property type="match status" value="1"/>
</dbReference>
<proteinExistence type="predicted"/>
<dbReference type="InterPro" id="IPR009004">
    <property type="entry name" value="Transposase_Mu_C"/>
</dbReference>
<protein>
    <recommendedName>
        <fullName evidence="2">HTH Mu-type domain-containing protein</fullName>
    </recommendedName>
</protein>
<accession>A0A426FIH5</accession>
<dbReference type="GO" id="GO:0015074">
    <property type="term" value="P:DNA integration"/>
    <property type="evidence" value="ECO:0007669"/>
    <property type="project" value="InterPro"/>
</dbReference>
<organism evidence="3 4">
    <name type="scientific">Bibersteinia trehalosi</name>
    <name type="common">Pasteurella trehalosi</name>
    <dbReference type="NCBI Taxonomy" id="47735"/>
    <lineage>
        <taxon>Bacteria</taxon>
        <taxon>Pseudomonadati</taxon>
        <taxon>Pseudomonadota</taxon>
        <taxon>Gammaproteobacteria</taxon>
        <taxon>Pasteurellales</taxon>
        <taxon>Pasteurellaceae</taxon>
        <taxon>Bibersteinia</taxon>
    </lineage>
</organism>
<dbReference type="InterPro" id="IPR012337">
    <property type="entry name" value="RNaseH-like_sf"/>
</dbReference>
<dbReference type="Gene3D" id="1.10.10.10">
    <property type="entry name" value="Winged helix-like DNA-binding domain superfamily/Winged helix DNA-binding domain"/>
    <property type="match status" value="1"/>
</dbReference>
<dbReference type="Gene3D" id="2.30.30.130">
    <property type="entry name" value="Transposase, Mu, C-terminal"/>
    <property type="match status" value="1"/>
</dbReference>
<dbReference type="GO" id="GO:0004803">
    <property type="term" value="F:transposase activity"/>
    <property type="evidence" value="ECO:0007669"/>
    <property type="project" value="InterPro"/>
</dbReference>
<reference evidence="3 4" key="1">
    <citation type="submission" date="2018-11" db="EMBL/GenBank/DDBJ databases">
        <title>Whole genome sequence of Bibersteinia trehalosi strain OADDL-BT1 an multidrug resistant pathogen isolate.</title>
        <authorList>
            <person name="Couger M."/>
            <person name="Ramachandran A."/>
        </authorList>
    </citation>
    <scope>NUCLEOTIDE SEQUENCE [LARGE SCALE GENOMIC DNA]</scope>
    <source>
        <strain evidence="3 4">OADDL-BT1</strain>
    </source>
</reference>
<dbReference type="InterPro" id="IPR009061">
    <property type="entry name" value="DNA-bd_dom_put_sf"/>
</dbReference>